<feature type="transmembrane region" description="Helical" evidence="1">
    <location>
        <begin position="140"/>
        <end position="162"/>
    </location>
</feature>
<protein>
    <submittedName>
        <fullName evidence="2">Uncharacterized hydrophobic domain-containing protein</fullName>
    </submittedName>
</protein>
<keyword evidence="1" id="KW-0472">Membrane</keyword>
<feature type="transmembrane region" description="Helical" evidence="1">
    <location>
        <begin position="320"/>
        <end position="342"/>
    </location>
</feature>
<sequence length="447" mass="47370">MRLVRILVRYEDQYKLTSVLESKDVDFVLTPTESPQNYCVVEFPVPVGAVEDVLDEVRAQGIDVGKYTVVTSLETATTRHLSELEEEYVEESSGVKRISHAELRVEAQEHKPQIWTFVILSTLSAMVAAAGLLLDSAIVITGAMVLAPFLSTIVSGSVGLTIDDRSLIVESMTHQPMGLGMAILGGGVAGFVFRYIDVVPGTLSLSALDQMTSFSTPNAMIVTIAIIAGVAVGLTVAADISSAFAGIAVAAAIVPSAATIGIGLVWRTPSVAFGALVLLLVNVATVNVVSFLTFFALGYRSEILRNIQPGLTLSLRTTGIILVVLVMVLVLGFTAAATYQYVAFDRAVNQEVEAVLEQPAYAELQLVEVSTENQLALSGANPGVTVVVSTEGGGRYPALPAVLQRAVESNVEQRVHLRVRLIEYRSPAPAAKVSSHGYAGGELATVL</sequence>
<evidence type="ECO:0000313" key="3">
    <source>
        <dbReference type="Proteomes" id="UP000183769"/>
    </source>
</evidence>
<dbReference type="PANTHER" id="PTHR20992:SF9">
    <property type="entry name" value="AT15442P-RELATED"/>
    <property type="match status" value="1"/>
</dbReference>
<dbReference type="Proteomes" id="UP000183769">
    <property type="component" value="Unassembled WGS sequence"/>
</dbReference>
<dbReference type="EMBL" id="FOXI01000009">
    <property type="protein sequence ID" value="SFP82327.1"/>
    <property type="molecule type" value="Genomic_DNA"/>
</dbReference>
<dbReference type="OrthoDB" id="275581at2157"/>
<dbReference type="PANTHER" id="PTHR20992">
    <property type="entry name" value="AT15442P-RELATED"/>
    <property type="match status" value="1"/>
</dbReference>
<keyword evidence="1" id="KW-0812">Transmembrane</keyword>
<proteinExistence type="predicted"/>
<feature type="transmembrane region" description="Helical" evidence="1">
    <location>
        <begin position="216"/>
        <end position="237"/>
    </location>
</feature>
<organism evidence="2 3">
    <name type="scientific">Halolamina pelagica</name>
    <dbReference type="NCBI Taxonomy" id="699431"/>
    <lineage>
        <taxon>Archaea</taxon>
        <taxon>Methanobacteriati</taxon>
        <taxon>Methanobacteriota</taxon>
        <taxon>Stenosarchaea group</taxon>
        <taxon>Halobacteria</taxon>
        <taxon>Halobacteriales</taxon>
        <taxon>Haloferacaceae</taxon>
    </lineage>
</organism>
<dbReference type="InterPro" id="IPR005240">
    <property type="entry name" value="DUF389"/>
</dbReference>
<dbReference type="RefSeq" id="WP_074878871.1">
    <property type="nucleotide sequence ID" value="NZ_FOXI01000009.1"/>
</dbReference>
<feature type="transmembrane region" description="Helical" evidence="1">
    <location>
        <begin position="114"/>
        <end position="134"/>
    </location>
</feature>
<evidence type="ECO:0000313" key="2">
    <source>
        <dbReference type="EMBL" id="SFP82327.1"/>
    </source>
</evidence>
<keyword evidence="1" id="KW-1133">Transmembrane helix</keyword>
<dbReference type="Pfam" id="PF04087">
    <property type="entry name" value="DUF389"/>
    <property type="match status" value="1"/>
</dbReference>
<accession>A0A1I5TI42</accession>
<feature type="transmembrane region" description="Helical" evidence="1">
    <location>
        <begin position="244"/>
        <end position="266"/>
    </location>
</feature>
<feature type="transmembrane region" description="Helical" evidence="1">
    <location>
        <begin position="174"/>
        <end position="196"/>
    </location>
</feature>
<reference evidence="3" key="1">
    <citation type="submission" date="2016-10" db="EMBL/GenBank/DDBJ databases">
        <authorList>
            <person name="Varghese N."/>
            <person name="Submissions S."/>
        </authorList>
    </citation>
    <scope>NUCLEOTIDE SEQUENCE [LARGE SCALE GENOMIC DNA]</scope>
    <source>
        <strain evidence="3">CGMCC 1.10329</strain>
    </source>
</reference>
<evidence type="ECO:0000256" key="1">
    <source>
        <dbReference type="SAM" id="Phobius"/>
    </source>
</evidence>
<feature type="transmembrane region" description="Helical" evidence="1">
    <location>
        <begin position="272"/>
        <end position="299"/>
    </location>
</feature>
<keyword evidence="3" id="KW-1185">Reference proteome</keyword>
<name>A0A1I5TI42_9EURY</name>
<dbReference type="AlphaFoldDB" id="A0A1I5TI42"/>
<gene>
    <name evidence="2" type="ORF">SAMN05216277_10981</name>
</gene>